<name>A0A840YGB3_9PROT</name>
<keyword evidence="2" id="KW-1185">Reference proteome</keyword>
<dbReference type="EMBL" id="JACIJD010000006">
    <property type="protein sequence ID" value="MBB5693532.1"/>
    <property type="molecule type" value="Genomic_DNA"/>
</dbReference>
<evidence type="ECO:0000313" key="2">
    <source>
        <dbReference type="Proteomes" id="UP000580654"/>
    </source>
</evidence>
<dbReference type="AlphaFoldDB" id="A0A840YGB3"/>
<evidence type="ECO:0000313" key="1">
    <source>
        <dbReference type="EMBL" id="MBB5693532.1"/>
    </source>
</evidence>
<gene>
    <name evidence="1" type="ORF">FHS87_001565</name>
</gene>
<organism evidence="1 2">
    <name type="scientific">Muricoccus pecuniae</name>
    <dbReference type="NCBI Taxonomy" id="693023"/>
    <lineage>
        <taxon>Bacteria</taxon>
        <taxon>Pseudomonadati</taxon>
        <taxon>Pseudomonadota</taxon>
        <taxon>Alphaproteobacteria</taxon>
        <taxon>Acetobacterales</taxon>
        <taxon>Roseomonadaceae</taxon>
        <taxon>Muricoccus</taxon>
    </lineage>
</organism>
<dbReference type="Proteomes" id="UP000580654">
    <property type="component" value="Unassembled WGS sequence"/>
</dbReference>
<reference evidence="1 2" key="1">
    <citation type="submission" date="2020-08" db="EMBL/GenBank/DDBJ databases">
        <title>Genomic Encyclopedia of Type Strains, Phase IV (KMG-IV): sequencing the most valuable type-strain genomes for metagenomic binning, comparative biology and taxonomic classification.</title>
        <authorList>
            <person name="Goeker M."/>
        </authorList>
    </citation>
    <scope>NUCLEOTIDE SEQUENCE [LARGE SCALE GENOMIC DNA]</scope>
    <source>
        <strain evidence="1 2">DSM 25622</strain>
    </source>
</reference>
<protein>
    <submittedName>
        <fullName evidence="1">Uncharacterized protein</fullName>
    </submittedName>
</protein>
<proteinExistence type="predicted"/>
<accession>A0A840YGB3</accession>
<comment type="caution">
    <text evidence="1">The sequence shown here is derived from an EMBL/GenBank/DDBJ whole genome shotgun (WGS) entry which is preliminary data.</text>
</comment>
<sequence>MTYVLEANSSFKNDTDLEFTDISTERWREYRFAGGDVIRIEQPLKLNVSASHGHRIFDAHGLSHYIPWGWIHLVWETKEGAPNFVR</sequence>